<keyword evidence="2" id="KW-0812">Transmembrane</keyword>
<comment type="caution">
    <text evidence="3">The sequence shown here is derived from an EMBL/GenBank/DDBJ whole genome shotgun (WGS) entry which is preliminary data.</text>
</comment>
<name>A0ABS2UVD4_9ACTN</name>
<feature type="transmembrane region" description="Helical" evidence="2">
    <location>
        <begin position="85"/>
        <end position="106"/>
    </location>
</feature>
<feature type="compositionally biased region" description="Polar residues" evidence="1">
    <location>
        <begin position="159"/>
        <end position="168"/>
    </location>
</feature>
<dbReference type="Proteomes" id="UP000664109">
    <property type="component" value="Unassembled WGS sequence"/>
</dbReference>
<evidence type="ECO:0008006" key="5">
    <source>
        <dbReference type="Google" id="ProtNLM"/>
    </source>
</evidence>
<evidence type="ECO:0000313" key="4">
    <source>
        <dbReference type="Proteomes" id="UP000664109"/>
    </source>
</evidence>
<organism evidence="3 4">
    <name type="scientific">Streptomyces zhihengii</name>
    <dbReference type="NCBI Taxonomy" id="1818004"/>
    <lineage>
        <taxon>Bacteria</taxon>
        <taxon>Bacillati</taxon>
        <taxon>Actinomycetota</taxon>
        <taxon>Actinomycetes</taxon>
        <taxon>Kitasatosporales</taxon>
        <taxon>Streptomycetaceae</taxon>
        <taxon>Streptomyces</taxon>
    </lineage>
</organism>
<reference evidence="3 4" key="1">
    <citation type="journal article" date="2016" name="Arch. Microbiol.">
        <title>Streptomyces zhihengii sp. nov., isolated from rhizospheric soil of Psammosilene tunicoides.</title>
        <authorList>
            <person name="Huang M.J."/>
            <person name="Fei J.J."/>
            <person name="Salam N."/>
            <person name="Kim C.J."/>
            <person name="Hozzein W.N."/>
            <person name="Xiao M."/>
            <person name="Huang H.Q."/>
            <person name="Li W.J."/>
        </authorList>
    </citation>
    <scope>NUCLEOTIDE SEQUENCE [LARGE SCALE GENOMIC DNA]</scope>
    <source>
        <strain evidence="3 4">YIM T102</strain>
    </source>
</reference>
<accession>A0ABS2UVD4</accession>
<keyword evidence="2" id="KW-0472">Membrane</keyword>
<keyword evidence="4" id="KW-1185">Reference proteome</keyword>
<dbReference type="RefSeq" id="WP_205375372.1">
    <property type="nucleotide sequence ID" value="NZ_JAFEJA010000001.1"/>
</dbReference>
<feature type="transmembrane region" description="Helical" evidence="2">
    <location>
        <begin position="53"/>
        <end position="73"/>
    </location>
</feature>
<evidence type="ECO:0000256" key="2">
    <source>
        <dbReference type="SAM" id="Phobius"/>
    </source>
</evidence>
<evidence type="ECO:0000313" key="3">
    <source>
        <dbReference type="EMBL" id="MBM9621526.1"/>
    </source>
</evidence>
<proteinExistence type="predicted"/>
<keyword evidence="2" id="KW-1133">Transmembrane helix</keyword>
<feature type="transmembrane region" description="Helical" evidence="2">
    <location>
        <begin position="112"/>
        <end position="132"/>
    </location>
</feature>
<sequence>MNTDVTSELRSIRNTRKTVNAAVWVITGGAILFSLMTGAPLVSEHSEWQWTGWVLPALVDAALVLSLSADAVLSKHGLKGGRWPTAFRWVTGLASLFLNTWGSYAVDDWVGVGIHSIAPVILICTSEVAPIYRRKFRDLELTLTQEVTVTVVTQALTPKGSNGNAVTPNASNADSNGNGNGVTNGGKRSNANAEKNKAAIRKAFLAGLNPTEAAKEIGVSRSYVSQRYAEIRQELEKAA</sequence>
<protein>
    <recommendedName>
        <fullName evidence="5">DUF2637 domain-containing protein</fullName>
    </recommendedName>
</protein>
<feature type="region of interest" description="Disordered" evidence="1">
    <location>
        <begin position="158"/>
        <end position="193"/>
    </location>
</feature>
<evidence type="ECO:0000256" key="1">
    <source>
        <dbReference type="SAM" id="MobiDB-lite"/>
    </source>
</evidence>
<gene>
    <name evidence="3" type="ORF">JE024_22860</name>
</gene>
<dbReference type="EMBL" id="JAFEJA010000001">
    <property type="protein sequence ID" value="MBM9621526.1"/>
    <property type="molecule type" value="Genomic_DNA"/>
</dbReference>
<feature type="transmembrane region" description="Helical" evidence="2">
    <location>
        <begin position="21"/>
        <end position="41"/>
    </location>
</feature>